<keyword evidence="3" id="KW-1185">Reference proteome</keyword>
<organism evidence="2 3">
    <name type="scientific">Agrobacterium phage Atu_ph08</name>
    <dbReference type="NCBI Taxonomy" id="2024265"/>
    <lineage>
        <taxon>Viruses</taxon>
        <taxon>Duplodnaviria</taxon>
        <taxon>Heunggongvirae</taxon>
        <taxon>Uroviricota</taxon>
        <taxon>Caudoviricetes</taxon>
        <taxon>Roslyckyvirus</taxon>
        <taxon>Roslyckyvirus ph08</taxon>
    </lineage>
</organism>
<dbReference type="KEGG" id="vg:77936308"/>
<dbReference type="RefSeq" id="YP_010660313.1">
    <property type="nucleotide sequence ID" value="NC_070876.1"/>
</dbReference>
<reference evidence="2 3" key="1">
    <citation type="submission" date="2017-06" db="EMBL/GenBank/DDBJ databases">
        <authorList>
            <person name="Kim H.J."/>
            <person name="Triplett B.A."/>
        </authorList>
    </citation>
    <scope>NUCLEOTIDE SEQUENCE [LARGE SCALE GENOMIC DNA]</scope>
</reference>
<dbReference type="EMBL" id="MF403009">
    <property type="protein sequence ID" value="ASV44780.1"/>
    <property type="molecule type" value="Genomic_DNA"/>
</dbReference>
<proteinExistence type="predicted"/>
<evidence type="ECO:0000313" key="2">
    <source>
        <dbReference type="EMBL" id="ASV44780.1"/>
    </source>
</evidence>
<dbReference type="Proteomes" id="UP000222678">
    <property type="component" value="Genome"/>
</dbReference>
<sequence>MLGIGLGGFMEGFQKSQKLKQDWADAERKKVLADRQDKEYDRLTAQRDAIDGINADAKATFDAQVAAGTQEPADFLDWYHTHTVPKLTQTYLLNDDRASAEKVTEWANTHEAKTGARLFRSSVTKALSGDGAGAVEDAMKIGKLKGYINNGYEVLGQEALLGQDGAQQGYRIKLKTPDGKDIVQDVRTQDLPKLIATFGNPEAAWESQVAARAQADKDKKELETYEAKKKIDRQYGIGPTKDRGAAITALRKRFDGGMGDEAKFDDLPREQQEKLINDELELQQGQPGLGGQGSPAPAPAEKKVLVDTTLGKPVSSGAKPVAAEKPQATAAPAATSAPKAEKRIPGVPDRAQAGVRRRMEDLQRAAAQAEAPGISAPGLAAAPADVIAQADEAIRSGAKIYDVAMGLQEAGVPESEWPASLKQAIAKQRGVVGLGD</sequence>
<feature type="compositionally biased region" description="Low complexity" evidence="1">
    <location>
        <begin position="323"/>
        <end position="338"/>
    </location>
</feature>
<evidence type="ECO:0000256" key="1">
    <source>
        <dbReference type="SAM" id="MobiDB-lite"/>
    </source>
</evidence>
<dbReference type="GeneID" id="77936308"/>
<feature type="region of interest" description="Disordered" evidence="1">
    <location>
        <begin position="315"/>
        <end position="351"/>
    </location>
</feature>
<protein>
    <submittedName>
        <fullName evidence="2">Uncharacterized protein</fullName>
    </submittedName>
</protein>
<evidence type="ECO:0000313" key="3">
    <source>
        <dbReference type="Proteomes" id="UP000222678"/>
    </source>
</evidence>
<name>A0A223W044_9CAUD</name>
<accession>A0A223W044</accession>